<dbReference type="InterPro" id="IPR002903">
    <property type="entry name" value="RsmH"/>
</dbReference>
<protein>
    <recommendedName>
        <fullName evidence="6">Ribosomal RNA small subunit methyltransferase H</fullName>
        <ecNumber evidence="6">2.1.1.199</ecNumber>
    </recommendedName>
    <alternativeName>
        <fullName evidence="6">16S rRNA m(4)C1402 methyltransferase</fullName>
    </alternativeName>
    <alternativeName>
        <fullName evidence="6">rRNA (cytosine-N(4)-)-methyltransferase RsmH</fullName>
    </alternativeName>
</protein>
<feature type="binding site" evidence="6">
    <location>
        <position position="86"/>
    </location>
    <ligand>
        <name>S-adenosyl-L-methionine</name>
        <dbReference type="ChEBI" id="CHEBI:59789"/>
    </ligand>
</feature>
<keyword evidence="4 6" id="KW-0808">Transferase</keyword>
<proteinExistence type="inferred from homology"/>
<evidence type="ECO:0000256" key="2">
    <source>
        <dbReference type="ARBA" id="ARBA00022552"/>
    </source>
</evidence>
<comment type="caution">
    <text evidence="7">The sequence shown here is derived from an EMBL/GenBank/DDBJ whole genome shotgun (WGS) entry which is preliminary data.</text>
</comment>
<dbReference type="Pfam" id="PF01795">
    <property type="entry name" value="Methyltransf_5"/>
    <property type="match status" value="1"/>
</dbReference>
<dbReference type="Proteomes" id="UP000627538">
    <property type="component" value="Unassembled WGS sequence"/>
</dbReference>
<feature type="binding site" evidence="6">
    <location>
        <begin position="40"/>
        <end position="42"/>
    </location>
    <ligand>
        <name>S-adenosyl-L-methionine</name>
        <dbReference type="ChEBI" id="CHEBI:59789"/>
    </ligand>
</feature>
<keyword evidence="6" id="KW-0963">Cytoplasm</keyword>
<dbReference type="AlphaFoldDB" id="A0A8I0KPD8"/>
<evidence type="ECO:0000256" key="1">
    <source>
        <dbReference type="ARBA" id="ARBA00010396"/>
    </source>
</evidence>
<dbReference type="PANTHER" id="PTHR11265:SF0">
    <property type="entry name" value="12S RRNA N4-METHYLCYTIDINE METHYLTRANSFERASE"/>
    <property type="match status" value="1"/>
</dbReference>
<name>A0A8I0KPD8_9ACTO</name>
<reference evidence="7 8" key="1">
    <citation type="submission" date="2020-08" db="EMBL/GenBank/DDBJ databases">
        <title>Winkia gen. nov., sp. nov., isolated from faeces of the Anser albifrons in China.</title>
        <authorList>
            <person name="Liu Q."/>
        </authorList>
    </citation>
    <scope>NUCLEOTIDE SEQUENCE [LARGE SCALE GENOMIC DNA]</scope>
    <source>
        <strain evidence="7 8">C62</strain>
    </source>
</reference>
<evidence type="ECO:0000256" key="5">
    <source>
        <dbReference type="ARBA" id="ARBA00022691"/>
    </source>
</evidence>
<keyword evidence="8" id="KW-1185">Reference proteome</keyword>
<evidence type="ECO:0000256" key="4">
    <source>
        <dbReference type="ARBA" id="ARBA00022679"/>
    </source>
</evidence>
<dbReference type="Gene3D" id="3.40.50.150">
    <property type="entry name" value="Vaccinia Virus protein VP39"/>
    <property type="match status" value="1"/>
</dbReference>
<dbReference type="Gene3D" id="1.10.150.170">
    <property type="entry name" value="Putative methyltransferase TM0872, insert domain"/>
    <property type="match status" value="1"/>
</dbReference>
<dbReference type="InterPro" id="IPR029063">
    <property type="entry name" value="SAM-dependent_MTases_sf"/>
</dbReference>
<keyword evidence="3 6" id="KW-0489">Methyltransferase</keyword>
<keyword evidence="2 6" id="KW-0698">rRNA processing</keyword>
<sequence>MNSTIAARHIPVMARECVELMRPCLEHPGAVYVDATTGLGGHLSLVLEAYPHVRAVAIDRDPRALELARERVADDARRCHFVCTTYDRIEDCLAEAGYERADAILMDLGVSSMQLDERERGFSYARDAALDMRMDPTRGDTAADLLARADAGELARILATYGEERHAGRIARAIVAARGEAPVTTSARLVEIIRAALPQAAMRRGGNPAKRTFQALRIAVNDELDILERALPAAIGSLREGGRLVVESYHSLEDRLVKTAFRQATTTDLPADLPLRESERGVEYRLVHRGARKASAAEVEENSRSAPVRLRCLEKTDTHR</sequence>
<dbReference type="SUPFAM" id="SSF53335">
    <property type="entry name" value="S-adenosyl-L-methionine-dependent methyltransferases"/>
    <property type="match status" value="1"/>
</dbReference>
<dbReference type="EC" id="2.1.1.199" evidence="6"/>
<evidence type="ECO:0000313" key="7">
    <source>
        <dbReference type="EMBL" id="MBD3690246.1"/>
    </source>
</evidence>
<dbReference type="SUPFAM" id="SSF81799">
    <property type="entry name" value="Putative methyltransferase TM0872, insert domain"/>
    <property type="match status" value="1"/>
</dbReference>
<dbReference type="InterPro" id="IPR023397">
    <property type="entry name" value="SAM-dep_MeTrfase_MraW_recog"/>
</dbReference>
<dbReference type="CDD" id="cd02440">
    <property type="entry name" value="AdoMet_MTases"/>
    <property type="match status" value="1"/>
</dbReference>
<evidence type="ECO:0000256" key="6">
    <source>
        <dbReference type="HAMAP-Rule" id="MF_01007"/>
    </source>
</evidence>
<dbReference type="RefSeq" id="WP_191072354.1">
    <property type="nucleotide sequence ID" value="NZ_CP060506.1"/>
</dbReference>
<comment type="similarity">
    <text evidence="1 6">Belongs to the methyltransferase superfamily. RsmH family.</text>
</comment>
<feature type="binding site" evidence="6">
    <location>
        <position position="114"/>
    </location>
    <ligand>
        <name>S-adenosyl-L-methionine</name>
        <dbReference type="ChEBI" id="CHEBI:59789"/>
    </ligand>
</feature>
<feature type="binding site" evidence="6">
    <location>
        <position position="59"/>
    </location>
    <ligand>
        <name>S-adenosyl-L-methionine</name>
        <dbReference type="ChEBI" id="CHEBI:59789"/>
    </ligand>
</feature>
<dbReference type="PANTHER" id="PTHR11265">
    <property type="entry name" value="S-ADENOSYL-METHYLTRANSFERASE MRAW"/>
    <property type="match status" value="1"/>
</dbReference>
<dbReference type="HAMAP" id="MF_01007">
    <property type="entry name" value="16SrRNA_methyltr_H"/>
    <property type="match status" value="1"/>
</dbReference>
<comment type="catalytic activity">
    <reaction evidence="6">
        <text>cytidine(1402) in 16S rRNA + S-adenosyl-L-methionine = N(4)-methylcytidine(1402) in 16S rRNA + S-adenosyl-L-homocysteine + H(+)</text>
        <dbReference type="Rhea" id="RHEA:42928"/>
        <dbReference type="Rhea" id="RHEA-COMP:10286"/>
        <dbReference type="Rhea" id="RHEA-COMP:10287"/>
        <dbReference type="ChEBI" id="CHEBI:15378"/>
        <dbReference type="ChEBI" id="CHEBI:57856"/>
        <dbReference type="ChEBI" id="CHEBI:59789"/>
        <dbReference type="ChEBI" id="CHEBI:74506"/>
        <dbReference type="ChEBI" id="CHEBI:82748"/>
        <dbReference type="EC" id="2.1.1.199"/>
    </reaction>
</comment>
<dbReference type="GO" id="GO:0071424">
    <property type="term" value="F:rRNA (cytosine-N4-)-methyltransferase activity"/>
    <property type="evidence" value="ECO:0007669"/>
    <property type="project" value="UniProtKB-UniRule"/>
</dbReference>
<evidence type="ECO:0000313" key="8">
    <source>
        <dbReference type="Proteomes" id="UP000627538"/>
    </source>
</evidence>
<organism evidence="7 8">
    <name type="scientific">Nanchangia anserum</name>
    <dbReference type="NCBI Taxonomy" id="2692125"/>
    <lineage>
        <taxon>Bacteria</taxon>
        <taxon>Bacillati</taxon>
        <taxon>Actinomycetota</taxon>
        <taxon>Actinomycetes</taxon>
        <taxon>Actinomycetales</taxon>
        <taxon>Actinomycetaceae</taxon>
        <taxon>Nanchangia</taxon>
    </lineage>
</organism>
<keyword evidence="5 6" id="KW-0949">S-adenosyl-L-methionine</keyword>
<dbReference type="GO" id="GO:0070475">
    <property type="term" value="P:rRNA base methylation"/>
    <property type="evidence" value="ECO:0007669"/>
    <property type="project" value="UniProtKB-UniRule"/>
</dbReference>
<dbReference type="PIRSF" id="PIRSF004486">
    <property type="entry name" value="MraW"/>
    <property type="match status" value="1"/>
</dbReference>
<feature type="binding site" evidence="6">
    <location>
        <position position="107"/>
    </location>
    <ligand>
        <name>S-adenosyl-L-methionine</name>
        <dbReference type="ChEBI" id="CHEBI:59789"/>
    </ligand>
</feature>
<accession>A0A8I0KPD8</accession>
<comment type="subcellular location">
    <subcellularLocation>
        <location evidence="6">Cytoplasm</location>
    </subcellularLocation>
</comment>
<dbReference type="GO" id="GO:0005737">
    <property type="term" value="C:cytoplasm"/>
    <property type="evidence" value="ECO:0007669"/>
    <property type="project" value="UniProtKB-SubCell"/>
</dbReference>
<dbReference type="EMBL" id="JACRUO010000003">
    <property type="protein sequence ID" value="MBD3690246.1"/>
    <property type="molecule type" value="Genomic_DNA"/>
</dbReference>
<dbReference type="NCBIfam" id="TIGR00006">
    <property type="entry name" value="16S rRNA (cytosine(1402)-N(4))-methyltransferase RsmH"/>
    <property type="match status" value="1"/>
</dbReference>
<comment type="function">
    <text evidence="6">Specifically methylates the N4 position of cytidine in position 1402 (C1402) of 16S rRNA.</text>
</comment>
<evidence type="ECO:0000256" key="3">
    <source>
        <dbReference type="ARBA" id="ARBA00022603"/>
    </source>
</evidence>
<gene>
    <name evidence="6 7" type="primary">rsmH</name>
    <name evidence="7" type="ORF">H8R10_08415</name>
</gene>